<evidence type="ECO:0000313" key="2">
    <source>
        <dbReference type="EMBL" id="NMQ21069.1"/>
    </source>
</evidence>
<reference evidence="2 3" key="1">
    <citation type="submission" date="2019-03" db="EMBL/GenBank/DDBJ databases">
        <title>Metabolic reconstructions from genomes of highly enriched 'Candidatus Accumulibacter' and 'Candidatus Competibacter' bioreactor populations.</title>
        <authorList>
            <person name="Annavajhala M.K."/>
            <person name="Welles L."/>
            <person name="Abbas B."/>
            <person name="Sorokin D."/>
            <person name="Park H."/>
            <person name="Van Loosdrecht M."/>
            <person name="Chandran K."/>
        </authorList>
    </citation>
    <scope>NUCLEOTIDE SEQUENCE [LARGE SCALE GENOMIC DNA]</scope>
    <source>
        <strain evidence="2 3">SBR_G</strain>
    </source>
</reference>
<dbReference type="InterPro" id="IPR017853">
    <property type="entry name" value="GH"/>
</dbReference>
<proteinExistence type="predicted"/>
<keyword evidence="3" id="KW-1185">Reference proteome</keyword>
<feature type="domain" description="Glycosyl hydrolase family 13 catalytic" evidence="1">
    <location>
        <begin position="28"/>
        <end position="92"/>
    </location>
</feature>
<sequence length="93" mass="10742">MGEKKHIINAFSIFAFLFLFLPSRVTLSQDSSWVTQTNIYQVFVEKFGGTLKGVESHLDHLQYLGVKTIWLMPVFESMSDHGYDTTNYYAIKN</sequence>
<dbReference type="Proteomes" id="UP000760480">
    <property type="component" value="Unassembled WGS sequence"/>
</dbReference>
<name>A0ABX1TQT6_9GAMM</name>
<evidence type="ECO:0000313" key="3">
    <source>
        <dbReference type="Proteomes" id="UP000760480"/>
    </source>
</evidence>
<dbReference type="Gene3D" id="3.20.20.80">
    <property type="entry name" value="Glycosidases"/>
    <property type="match status" value="1"/>
</dbReference>
<accession>A0ABX1TQT6</accession>
<evidence type="ECO:0000259" key="1">
    <source>
        <dbReference type="Pfam" id="PF00128"/>
    </source>
</evidence>
<dbReference type="SUPFAM" id="SSF51445">
    <property type="entry name" value="(Trans)glycosidases"/>
    <property type="match status" value="1"/>
</dbReference>
<organism evidence="2 3">
    <name type="scientific">Candidatus Competibacter phosphatis</name>
    <dbReference type="NCBI Taxonomy" id="221280"/>
    <lineage>
        <taxon>Bacteria</taxon>
        <taxon>Pseudomonadati</taxon>
        <taxon>Pseudomonadota</taxon>
        <taxon>Gammaproteobacteria</taxon>
        <taxon>Candidatus Competibacteraceae</taxon>
        <taxon>Candidatus Competibacter</taxon>
    </lineage>
</organism>
<dbReference type="EMBL" id="SPMZ01000075">
    <property type="protein sequence ID" value="NMQ21069.1"/>
    <property type="molecule type" value="Genomic_DNA"/>
</dbReference>
<gene>
    <name evidence="2" type="ORF">E4P82_18845</name>
</gene>
<dbReference type="Pfam" id="PF00128">
    <property type="entry name" value="Alpha-amylase"/>
    <property type="match status" value="1"/>
</dbReference>
<dbReference type="InterPro" id="IPR006047">
    <property type="entry name" value="GH13_cat_dom"/>
</dbReference>
<dbReference type="RefSeq" id="WP_420887143.1">
    <property type="nucleotide sequence ID" value="NZ_SPMZ01000075.1"/>
</dbReference>
<dbReference type="PANTHER" id="PTHR10357">
    <property type="entry name" value="ALPHA-AMYLASE FAMILY MEMBER"/>
    <property type="match status" value="1"/>
</dbReference>
<protein>
    <recommendedName>
        <fullName evidence="1">Glycosyl hydrolase family 13 catalytic domain-containing protein</fullName>
    </recommendedName>
</protein>
<comment type="caution">
    <text evidence="2">The sequence shown here is derived from an EMBL/GenBank/DDBJ whole genome shotgun (WGS) entry which is preliminary data.</text>
</comment>